<dbReference type="GO" id="GO:0052621">
    <property type="term" value="F:diguanylate cyclase activity"/>
    <property type="evidence" value="ECO:0007669"/>
    <property type="project" value="UniProtKB-EC"/>
</dbReference>
<dbReference type="PANTHER" id="PTHR45138">
    <property type="entry name" value="REGULATORY COMPONENTS OF SENSORY TRANSDUCTION SYSTEM"/>
    <property type="match status" value="1"/>
</dbReference>
<dbReference type="RefSeq" id="WP_037165310.1">
    <property type="nucleotide sequence ID" value="NZ_CAJXID010000025.1"/>
</dbReference>
<dbReference type="InterPro" id="IPR000160">
    <property type="entry name" value="GGDEF_dom"/>
</dbReference>
<dbReference type="SUPFAM" id="SSF55073">
    <property type="entry name" value="Nucleotide cyclase"/>
    <property type="match status" value="1"/>
</dbReference>
<dbReference type="InterPro" id="IPR050469">
    <property type="entry name" value="Diguanylate_Cyclase"/>
</dbReference>
<dbReference type="SMART" id="SM00267">
    <property type="entry name" value="GGDEF"/>
    <property type="match status" value="1"/>
</dbReference>
<dbReference type="Gene3D" id="3.30.70.270">
    <property type="match status" value="1"/>
</dbReference>
<protein>
    <recommendedName>
        <fullName evidence="1">diguanylate cyclase</fullName>
        <ecNumber evidence="1">2.7.7.65</ecNumber>
    </recommendedName>
</protein>
<dbReference type="InterPro" id="IPR029787">
    <property type="entry name" value="Nucleotide_cyclase"/>
</dbReference>
<keyword evidence="3" id="KW-0812">Transmembrane</keyword>
<evidence type="ECO:0000256" key="2">
    <source>
        <dbReference type="ARBA" id="ARBA00034247"/>
    </source>
</evidence>
<dbReference type="NCBIfam" id="TIGR00254">
    <property type="entry name" value="GGDEF"/>
    <property type="match status" value="1"/>
</dbReference>
<dbReference type="Pfam" id="PF00990">
    <property type="entry name" value="GGDEF"/>
    <property type="match status" value="1"/>
</dbReference>
<feature type="domain" description="GGDEF" evidence="4">
    <location>
        <begin position="245"/>
        <end position="378"/>
    </location>
</feature>
<evidence type="ECO:0000313" key="5">
    <source>
        <dbReference type="EMBL" id="KEQ08697.1"/>
    </source>
</evidence>
<keyword evidence="3" id="KW-1133">Transmembrane helix</keyword>
<feature type="transmembrane region" description="Helical" evidence="3">
    <location>
        <begin position="115"/>
        <end position="136"/>
    </location>
</feature>
<dbReference type="Proteomes" id="UP000052167">
    <property type="component" value="Unassembled WGS sequence"/>
</dbReference>
<accession>A0A922TBG1</accession>
<evidence type="ECO:0000313" key="6">
    <source>
        <dbReference type="Proteomes" id="UP000052167"/>
    </source>
</evidence>
<dbReference type="PANTHER" id="PTHR45138:SF9">
    <property type="entry name" value="DIGUANYLATE CYCLASE DGCM-RELATED"/>
    <property type="match status" value="1"/>
</dbReference>
<dbReference type="FunFam" id="3.30.70.270:FF:000001">
    <property type="entry name" value="Diguanylate cyclase domain protein"/>
    <property type="match status" value="1"/>
</dbReference>
<dbReference type="EC" id="2.7.7.65" evidence="1"/>
<evidence type="ECO:0000256" key="3">
    <source>
        <dbReference type="SAM" id="Phobius"/>
    </source>
</evidence>
<proteinExistence type="predicted"/>
<gene>
    <name evidence="5" type="ORF">GV68_26270</name>
</gene>
<comment type="catalytic activity">
    <reaction evidence="2">
        <text>2 GTP = 3',3'-c-di-GMP + 2 diphosphate</text>
        <dbReference type="Rhea" id="RHEA:24898"/>
        <dbReference type="ChEBI" id="CHEBI:33019"/>
        <dbReference type="ChEBI" id="CHEBI:37565"/>
        <dbReference type="ChEBI" id="CHEBI:58805"/>
        <dbReference type="EC" id="2.7.7.65"/>
    </reaction>
</comment>
<feature type="transmembrane region" description="Helical" evidence="3">
    <location>
        <begin position="32"/>
        <end position="53"/>
    </location>
</feature>
<name>A0A922TBG1_9HYPH</name>
<feature type="transmembrane region" description="Helical" evidence="3">
    <location>
        <begin position="91"/>
        <end position="109"/>
    </location>
</feature>
<sequence>MDILTGLVIWAAQALTLSVLLFAWWSRDQNQTYQLSWSGGFGMLGVGLILVGLRGEIPGFLSIDIANTLILLSIGVFIGGMLQFDGRRVEPFIIVPALLWIGGLLLPVVRETFSARVVLYTLSSGVGFAMLAAILLRRPGRSPWTGNILAAVLGIYILTSLAHAATAVVYGATSFETLPVPSLVLIPGAFCFVASVLIGAQMLTERSERRLKVLAATDPLTGALNRRGLIDEFQHLRQKVQPEKPFLALLHFDLDNFKQINDRCGHQGGDAVLVAFCQLAAVSFNSRGSFGRMGGEEFASILRVTDMVEAASIAEGLRMTLALQTIRTGEDQITVTVSAGISLQPAADADLDRLLTAADRALYAAKAAGRNCSAVDQNGVASIVPSAAMLTQHDMTLEIQASEQVTALRRLAQAASS</sequence>
<dbReference type="PROSITE" id="PS50887">
    <property type="entry name" value="GGDEF"/>
    <property type="match status" value="1"/>
</dbReference>
<feature type="transmembrane region" description="Helical" evidence="3">
    <location>
        <begin position="148"/>
        <end position="172"/>
    </location>
</feature>
<reference evidence="5 6" key="1">
    <citation type="submission" date="2014-06" db="EMBL/GenBank/DDBJ databases">
        <title>Rhizobium pelagicum/R2-400B4.</title>
        <authorList>
            <person name="Kimes N.E."/>
            <person name="Lopez-Perez M."/>
        </authorList>
    </citation>
    <scope>NUCLEOTIDE SEQUENCE [LARGE SCALE GENOMIC DNA]</scope>
    <source>
        <strain evidence="5 6">R2-400B4</strain>
    </source>
</reference>
<evidence type="ECO:0000256" key="1">
    <source>
        <dbReference type="ARBA" id="ARBA00012528"/>
    </source>
</evidence>
<feature type="transmembrane region" description="Helical" evidence="3">
    <location>
        <begin position="6"/>
        <end position="25"/>
    </location>
</feature>
<dbReference type="CDD" id="cd01949">
    <property type="entry name" value="GGDEF"/>
    <property type="match status" value="1"/>
</dbReference>
<keyword evidence="6" id="KW-1185">Reference proteome</keyword>
<feature type="transmembrane region" description="Helical" evidence="3">
    <location>
        <begin position="65"/>
        <end position="84"/>
    </location>
</feature>
<dbReference type="AlphaFoldDB" id="A0A922TBG1"/>
<evidence type="ECO:0000259" key="4">
    <source>
        <dbReference type="PROSITE" id="PS50887"/>
    </source>
</evidence>
<dbReference type="EMBL" id="JOKJ01000009">
    <property type="protein sequence ID" value="KEQ08697.1"/>
    <property type="molecule type" value="Genomic_DNA"/>
</dbReference>
<dbReference type="InterPro" id="IPR043128">
    <property type="entry name" value="Rev_trsase/Diguanyl_cyclase"/>
</dbReference>
<feature type="transmembrane region" description="Helical" evidence="3">
    <location>
        <begin position="184"/>
        <end position="203"/>
    </location>
</feature>
<organism evidence="5 6">
    <name type="scientific">Pseudorhizobium pelagicum</name>
    <dbReference type="NCBI Taxonomy" id="1509405"/>
    <lineage>
        <taxon>Bacteria</taxon>
        <taxon>Pseudomonadati</taxon>
        <taxon>Pseudomonadota</taxon>
        <taxon>Alphaproteobacteria</taxon>
        <taxon>Hyphomicrobiales</taxon>
        <taxon>Rhizobiaceae</taxon>
        <taxon>Rhizobium/Agrobacterium group</taxon>
        <taxon>Pseudorhizobium</taxon>
    </lineage>
</organism>
<comment type="caution">
    <text evidence="5">The sequence shown here is derived from an EMBL/GenBank/DDBJ whole genome shotgun (WGS) entry which is preliminary data.</text>
</comment>
<dbReference type="OrthoDB" id="9812260at2"/>
<keyword evidence="3" id="KW-0472">Membrane</keyword>